<gene>
    <name evidence="1" type="ORF">BDV29DRAFT_167671</name>
</gene>
<name>A0A5N5XAK5_9EURO</name>
<accession>A0A5N5XAK5</accession>
<organism evidence="1 2">
    <name type="scientific">Aspergillus leporis</name>
    <dbReference type="NCBI Taxonomy" id="41062"/>
    <lineage>
        <taxon>Eukaryota</taxon>
        <taxon>Fungi</taxon>
        <taxon>Dikarya</taxon>
        <taxon>Ascomycota</taxon>
        <taxon>Pezizomycotina</taxon>
        <taxon>Eurotiomycetes</taxon>
        <taxon>Eurotiomycetidae</taxon>
        <taxon>Eurotiales</taxon>
        <taxon>Aspergillaceae</taxon>
        <taxon>Aspergillus</taxon>
        <taxon>Aspergillus subgen. Circumdati</taxon>
    </lineage>
</organism>
<reference evidence="1 2" key="1">
    <citation type="submission" date="2019-04" db="EMBL/GenBank/DDBJ databases">
        <title>Friends and foes A comparative genomics study of 23 Aspergillus species from section Flavi.</title>
        <authorList>
            <consortium name="DOE Joint Genome Institute"/>
            <person name="Kjaerbolling I."/>
            <person name="Vesth T."/>
            <person name="Frisvad J.C."/>
            <person name="Nybo J.L."/>
            <person name="Theobald S."/>
            <person name="Kildgaard S."/>
            <person name="Isbrandt T."/>
            <person name="Kuo A."/>
            <person name="Sato A."/>
            <person name="Lyhne E.K."/>
            <person name="Kogle M.E."/>
            <person name="Wiebenga A."/>
            <person name="Kun R.S."/>
            <person name="Lubbers R.J."/>
            <person name="Makela M.R."/>
            <person name="Barry K."/>
            <person name="Chovatia M."/>
            <person name="Clum A."/>
            <person name="Daum C."/>
            <person name="Haridas S."/>
            <person name="He G."/>
            <person name="LaButti K."/>
            <person name="Lipzen A."/>
            <person name="Mondo S."/>
            <person name="Riley R."/>
            <person name="Salamov A."/>
            <person name="Simmons B.A."/>
            <person name="Magnuson J.K."/>
            <person name="Henrissat B."/>
            <person name="Mortensen U.H."/>
            <person name="Larsen T.O."/>
            <person name="Devries R.P."/>
            <person name="Grigoriev I.V."/>
            <person name="Machida M."/>
            <person name="Baker S.E."/>
            <person name="Andersen M.R."/>
        </authorList>
    </citation>
    <scope>NUCLEOTIDE SEQUENCE [LARGE SCALE GENOMIC DNA]</scope>
    <source>
        <strain evidence="1 2">CBS 151.66</strain>
    </source>
</reference>
<proteinExistence type="predicted"/>
<dbReference type="EMBL" id="ML732165">
    <property type="protein sequence ID" value="KAB8077711.1"/>
    <property type="molecule type" value="Genomic_DNA"/>
</dbReference>
<evidence type="ECO:0000313" key="2">
    <source>
        <dbReference type="Proteomes" id="UP000326565"/>
    </source>
</evidence>
<keyword evidence="2" id="KW-1185">Reference proteome</keyword>
<dbReference type="AlphaFoldDB" id="A0A5N5XAK5"/>
<sequence length="74" mass="8513">MQTLAFPKRVARLISIMNIHIFVLFARRSGKRAEVASNQGNFAEVLYLNWRLWVPVPSLATNIYHKNARRASSD</sequence>
<protein>
    <submittedName>
        <fullName evidence="1">Uncharacterized protein</fullName>
    </submittedName>
</protein>
<dbReference type="Proteomes" id="UP000326565">
    <property type="component" value="Unassembled WGS sequence"/>
</dbReference>
<evidence type="ECO:0000313" key="1">
    <source>
        <dbReference type="EMBL" id="KAB8077711.1"/>
    </source>
</evidence>